<evidence type="ECO:0000313" key="6">
    <source>
        <dbReference type="EMBL" id="SDY68641.1"/>
    </source>
</evidence>
<name>A0A1H3LW23_9EURY</name>
<gene>
    <name evidence="6" type="ORF">SAMN05216564_10831</name>
</gene>
<evidence type="ECO:0000313" key="7">
    <source>
        <dbReference type="Proteomes" id="UP000199079"/>
    </source>
</evidence>
<dbReference type="PANTHER" id="PTHR43333">
    <property type="entry name" value="2-HACID_DH_C DOMAIN-CONTAINING PROTEIN"/>
    <property type="match status" value="1"/>
</dbReference>
<dbReference type="Pfam" id="PF00389">
    <property type="entry name" value="2-Hacid_dh"/>
    <property type="match status" value="1"/>
</dbReference>
<dbReference type="RefSeq" id="WP_092733915.1">
    <property type="nucleotide sequence ID" value="NZ_FNPC01000008.1"/>
</dbReference>
<comment type="similarity">
    <text evidence="3">Belongs to the D-isomer specific 2-hydroxyacid dehydrogenase family.</text>
</comment>
<evidence type="ECO:0000256" key="3">
    <source>
        <dbReference type="RuleBase" id="RU003719"/>
    </source>
</evidence>
<dbReference type="InterPro" id="IPR006139">
    <property type="entry name" value="D-isomer_2_OHA_DH_cat_dom"/>
</dbReference>
<dbReference type="OrthoDB" id="168224at2157"/>
<evidence type="ECO:0000256" key="2">
    <source>
        <dbReference type="ARBA" id="ARBA00023027"/>
    </source>
</evidence>
<organism evidence="6 7">
    <name type="scientific">Halopenitus persicus</name>
    <dbReference type="NCBI Taxonomy" id="1048396"/>
    <lineage>
        <taxon>Archaea</taxon>
        <taxon>Methanobacteriati</taxon>
        <taxon>Methanobacteriota</taxon>
        <taxon>Stenosarchaea group</taxon>
        <taxon>Halobacteria</taxon>
        <taxon>Halobacteriales</taxon>
        <taxon>Haloferacaceae</taxon>
        <taxon>Halopenitus</taxon>
    </lineage>
</organism>
<keyword evidence="7" id="KW-1185">Reference proteome</keyword>
<protein>
    <submittedName>
        <fullName evidence="6">Phosphoglycerate dehydrogenase</fullName>
    </submittedName>
</protein>
<feature type="domain" description="D-isomer specific 2-hydroxyacid dehydrogenase NAD-binding" evidence="5">
    <location>
        <begin position="112"/>
        <end position="285"/>
    </location>
</feature>
<dbReference type="EMBL" id="FNPC01000008">
    <property type="protein sequence ID" value="SDY68641.1"/>
    <property type="molecule type" value="Genomic_DNA"/>
</dbReference>
<dbReference type="InterPro" id="IPR029753">
    <property type="entry name" value="D-isomer_DH_CS"/>
</dbReference>
<dbReference type="InterPro" id="IPR006140">
    <property type="entry name" value="D-isomer_DH_NAD-bd"/>
</dbReference>
<dbReference type="Gene3D" id="3.40.50.720">
    <property type="entry name" value="NAD(P)-binding Rossmann-like Domain"/>
    <property type="match status" value="2"/>
</dbReference>
<dbReference type="Pfam" id="PF02826">
    <property type="entry name" value="2-Hacid_dh_C"/>
    <property type="match status" value="1"/>
</dbReference>
<dbReference type="CDD" id="cd05300">
    <property type="entry name" value="2-Hacid_dh_1"/>
    <property type="match status" value="1"/>
</dbReference>
<dbReference type="InterPro" id="IPR036291">
    <property type="entry name" value="NAD(P)-bd_dom_sf"/>
</dbReference>
<dbReference type="SUPFAM" id="SSF51735">
    <property type="entry name" value="NAD(P)-binding Rossmann-fold domains"/>
    <property type="match status" value="1"/>
</dbReference>
<dbReference type="PROSITE" id="PS00671">
    <property type="entry name" value="D_2_HYDROXYACID_DH_3"/>
    <property type="match status" value="1"/>
</dbReference>
<feature type="domain" description="D-isomer specific 2-hydroxyacid dehydrogenase catalytic" evidence="4">
    <location>
        <begin position="26"/>
        <end position="310"/>
    </location>
</feature>
<dbReference type="GO" id="GO:0016616">
    <property type="term" value="F:oxidoreductase activity, acting on the CH-OH group of donors, NAD or NADP as acceptor"/>
    <property type="evidence" value="ECO:0007669"/>
    <property type="project" value="InterPro"/>
</dbReference>
<accession>A0A1H3LW23</accession>
<sequence>MSTPPTVLVMHEAPHDRSVEELWTAIESHDERIDLRRARSYAETERQIPEAEIVVTRALDDDLLEAATELEWVQALNAGVDHYNLDRMRDRDIILTNASGVHTIPAAEQVLGTMLLFERNLLEGIRRHQRREWRHFSGGELHGSTVGVIGVGEIGGGIADRASAFGMETLGLRRNPERGHDSVDEMFGPDELDALLARSKYVVLSCPLTEDTRGLLDARAFESMRSDAVVVNVARGEVVDEDALVTALRGGEIGGAALDVQATEPLPEDSPLWTLSNVLVTPHMAGSSPKYLDRCADIFLSNYERYRHGEYDAFENRVL</sequence>
<keyword evidence="1 3" id="KW-0560">Oxidoreductase</keyword>
<proteinExistence type="inferred from homology"/>
<reference evidence="7" key="1">
    <citation type="submission" date="2016-10" db="EMBL/GenBank/DDBJ databases">
        <authorList>
            <person name="Varghese N."/>
            <person name="Submissions S."/>
        </authorList>
    </citation>
    <scope>NUCLEOTIDE SEQUENCE [LARGE SCALE GENOMIC DNA]</scope>
    <source>
        <strain evidence="7">DC30,IBRC 10041,KCTC 4046</strain>
    </source>
</reference>
<evidence type="ECO:0000259" key="5">
    <source>
        <dbReference type="Pfam" id="PF02826"/>
    </source>
</evidence>
<dbReference type="SUPFAM" id="SSF52283">
    <property type="entry name" value="Formate/glycerate dehydrogenase catalytic domain-like"/>
    <property type="match status" value="1"/>
</dbReference>
<dbReference type="PANTHER" id="PTHR43333:SF1">
    <property type="entry name" value="D-ISOMER SPECIFIC 2-HYDROXYACID DEHYDROGENASE NAD-BINDING DOMAIN-CONTAINING PROTEIN"/>
    <property type="match status" value="1"/>
</dbReference>
<dbReference type="GO" id="GO:0051287">
    <property type="term" value="F:NAD binding"/>
    <property type="evidence" value="ECO:0007669"/>
    <property type="project" value="InterPro"/>
</dbReference>
<keyword evidence="2" id="KW-0520">NAD</keyword>
<dbReference type="Proteomes" id="UP000199079">
    <property type="component" value="Unassembled WGS sequence"/>
</dbReference>
<dbReference type="AlphaFoldDB" id="A0A1H3LW23"/>
<evidence type="ECO:0000259" key="4">
    <source>
        <dbReference type="Pfam" id="PF00389"/>
    </source>
</evidence>
<evidence type="ECO:0000256" key="1">
    <source>
        <dbReference type="ARBA" id="ARBA00023002"/>
    </source>
</evidence>